<dbReference type="InterPro" id="IPR014729">
    <property type="entry name" value="Rossmann-like_a/b/a_fold"/>
</dbReference>
<dbReference type="GO" id="GO:0005524">
    <property type="term" value="F:ATP binding"/>
    <property type="evidence" value="ECO:0007669"/>
    <property type="project" value="UniProtKB-KW"/>
</dbReference>
<evidence type="ECO:0000256" key="9">
    <source>
        <dbReference type="ARBA" id="ARBA00039149"/>
    </source>
</evidence>
<dbReference type="RefSeq" id="WP_057281103.1">
    <property type="nucleotide sequence ID" value="NZ_CZBF01000001.1"/>
</dbReference>
<keyword evidence="5" id="KW-0671">Queuosine biosynthesis</keyword>
<evidence type="ECO:0000256" key="3">
    <source>
        <dbReference type="ARBA" id="ARBA00022723"/>
    </source>
</evidence>
<dbReference type="InterPro" id="IPR018317">
    <property type="entry name" value="QueC"/>
</dbReference>
<evidence type="ECO:0000256" key="2">
    <source>
        <dbReference type="ARBA" id="ARBA00022598"/>
    </source>
</evidence>
<evidence type="ECO:0000256" key="8">
    <source>
        <dbReference type="ARBA" id="ARBA00037993"/>
    </source>
</evidence>
<dbReference type="EC" id="6.3.4.20" evidence="9"/>
<dbReference type="GO" id="GO:0008616">
    <property type="term" value="P:tRNA queuosine(34) biosynthetic process"/>
    <property type="evidence" value="ECO:0007669"/>
    <property type="project" value="UniProtKB-KW"/>
</dbReference>
<gene>
    <name evidence="11" type="ORF">ERS852554_00281</name>
</gene>
<dbReference type="GO" id="GO:0016874">
    <property type="term" value="F:ligase activity"/>
    <property type="evidence" value="ECO:0007669"/>
    <property type="project" value="UniProtKB-KW"/>
</dbReference>
<comment type="catalytic activity">
    <reaction evidence="10">
        <text>7-carboxy-7-carbaguanine + NH4(+) + 2 ATP = 7-cyano-7-carbaguanine + 2 AMP + 2 diphosphate + 2 H(+)</text>
        <dbReference type="Rhea" id="RHEA:27982"/>
        <dbReference type="ChEBI" id="CHEBI:15378"/>
        <dbReference type="ChEBI" id="CHEBI:28938"/>
        <dbReference type="ChEBI" id="CHEBI:30616"/>
        <dbReference type="ChEBI" id="CHEBI:33019"/>
        <dbReference type="ChEBI" id="CHEBI:45075"/>
        <dbReference type="ChEBI" id="CHEBI:61036"/>
        <dbReference type="ChEBI" id="CHEBI:456215"/>
        <dbReference type="EC" id="6.3.4.20"/>
    </reaction>
</comment>
<keyword evidence="4" id="KW-0547">Nucleotide-binding</keyword>
<reference evidence="11 12" key="1">
    <citation type="submission" date="2015-09" db="EMBL/GenBank/DDBJ databases">
        <authorList>
            <consortium name="Pathogen Informatics"/>
        </authorList>
    </citation>
    <scope>NUCLEOTIDE SEQUENCE [LARGE SCALE GENOMIC DNA]</scope>
    <source>
        <strain evidence="11 12">2789STDY5834942</strain>
    </source>
</reference>
<proteinExistence type="inferred from homology"/>
<protein>
    <recommendedName>
        <fullName evidence="9">7-cyano-7-deazaguanine synthase</fullName>
        <ecNumber evidence="9">6.3.4.20</ecNumber>
    </recommendedName>
</protein>
<dbReference type="Proteomes" id="UP000095788">
    <property type="component" value="Unassembled WGS sequence"/>
</dbReference>
<evidence type="ECO:0000313" key="11">
    <source>
        <dbReference type="EMBL" id="CUP30297.1"/>
    </source>
</evidence>
<dbReference type="GO" id="GO:0046872">
    <property type="term" value="F:metal ion binding"/>
    <property type="evidence" value="ECO:0007669"/>
    <property type="project" value="UniProtKB-KW"/>
</dbReference>
<name>A0A174M608_BACUN</name>
<evidence type="ECO:0000256" key="7">
    <source>
        <dbReference type="ARBA" id="ARBA00022840"/>
    </source>
</evidence>
<organism evidence="11 12">
    <name type="scientific">Bacteroides uniformis</name>
    <dbReference type="NCBI Taxonomy" id="820"/>
    <lineage>
        <taxon>Bacteria</taxon>
        <taxon>Pseudomonadati</taxon>
        <taxon>Bacteroidota</taxon>
        <taxon>Bacteroidia</taxon>
        <taxon>Bacteroidales</taxon>
        <taxon>Bacteroidaceae</taxon>
        <taxon>Bacteroides</taxon>
    </lineage>
</organism>
<evidence type="ECO:0000313" key="12">
    <source>
        <dbReference type="Proteomes" id="UP000095788"/>
    </source>
</evidence>
<evidence type="ECO:0000256" key="10">
    <source>
        <dbReference type="ARBA" id="ARBA00047890"/>
    </source>
</evidence>
<comment type="pathway">
    <text evidence="1">Purine metabolism; 7-cyano-7-deazaguanine biosynthesis.</text>
</comment>
<evidence type="ECO:0000256" key="6">
    <source>
        <dbReference type="ARBA" id="ARBA00022833"/>
    </source>
</evidence>
<evidence type="ECO:0000256" key="1">
    <source>
        <dbReference type="ARBA" id="ARBA00005061"/>
    </source>
</evidence>
<dbReference type="SUPFAM" id="SSF52402">
    <property type="entry name" value="Adenine nucleotide alpha hydrolases-like"/>
    <property type="match status" value="1"/>
</dbReference>
<keyword evidence="6" id="KW-0862">Zinc</keyword>
<sequence length="233" mass="27194">MQKSSYEKKVLLYSGGMDSWLIDKIWKPDVKLYVDMGTKYSQEEIKRLPADVVVEKLDLSKWERGDKIIPLRNMYLIGIATNYGNEICLGATAGDRVLDKSPVFADIYEQLLNYLYQKQHWTEERKIKINLDFKRYTKAELVRAFVAQGGDMDEAFTSSFSCYTPEHGKECWSCKPCFRKFIAFALNGYPFTEDIIDRNVSYIRKEILPLIESGTYGRKQEEDETMQVLSFYK</sequence>
<comment type="similarity">
    <text evidence="8">Belongs to the QueC family.</text>
</comment>
<dbReference type="Gene3D" id="3.40.50.620">
    <property type="entry name" value="HUPs"/>
    <property type="match status" value="1"/>
</dbReference>
<evidence type="ECO:0000256" key="5">
    <source>
        <dbReference type="ARBA" id="ARBA00022785"/>
    </source>
</evidence>
<keyword evidence="2" id="KW-0436">Ligase</keyword>
<dbReference type="EMBL" id="CZBF01000001">
    <property type="protein sequence ID" value="CUP30297.1"/>
    <property type="molecule type" value="Genomic_DNA"/>
</dbReference>
<keyword evidence="3" id="KW-0479">Metal-binding</keyword>
<dbReference type="AlphaFoldDB" id="A0A174M608"/>
<dbReference type="PANTHER" id="PTHR42914:SF1">
    <property type="entry name" value="7-CYANO-7-DEAZAGUANINE SYNTHASE"/>
    <property type="match status" value="1"/>
</dbReference>
<accession>A0A174M608</accession>
<dbReference type="PANTHER" id="PTHR42914">
    <property type="entry name" value="7-CYANO-7-DEAZAGUANINE SYNTHASE"/>
    <property type="match status" value="1"/>
</dbReference>
<evidence type="ECO:0000256" key="4">
    <source>
        <dbReference type="ARBA" id="ARBA00022741"/>
    </source>
</evidence>
<dbReference type="Pfam" id="PF06508">
    <property type="entry name" value="QueC"/>
    <property type="match status" value="1"/>
</dbReference>
<keyword evidence="7" id="KW-0067">ATP-binding</keyword>